<evidence type="ECO:0000313" key="1">
    <source>
        <dbReference type="EMBL" id="UOK71393.1"/>
    </source>
</evidence>
<sequence length="134" mass="14334">MHPSTACRMWFAYSRGLAEAATAAGTRVFAHTPAFLGDIRWTHGWSGQRAITADSYPDLTAPAPGLMACIGYKGRSVAMATAMGGELARWATGTEPDTLDMPVRPARAFPFHSLWPIGASIRIAYGRARNAPGI</sequence>
<reference evidence="1" key="1">
    <citation type="submission" date="2021-09" db="EMBL/GenBank/DDBJ databases">
        <title>Network and meta-omics reveal the key degrader and cooperation patterns in an efficient 1,4-dioxane-degrading microbial community.</title>
        <authorList>
            <person name="Dai C."/>
        </authorList>
    </citation>
    <scope>NUCLEOTIDE SEQUENCE</scope>
    <source>
        <strain evidence="1">ZM13</strain>
    </source>
</reference>
<dbReference type="RefSeq" id="WP_244378485.1">
    <property type="nucleotide sequence ID" value="NZ_CP083239.1"/>
</dbReference>
<dbReference type="EMBL" id="CP083239">
    <property type="protein sequence ID" value="UOK71393.1"/>
    <property type="molecule type" value="Genomic_DNA"/>
</dbReference>
<gene>
    <name evidence="1" type="ORF">K9D25_01280</name>
</gene>
<dbReference type="Gene3D" id="3.50.50.60">
    <property type="entry name" value="FAD/NAD(P)-binding domain"/>
    <property type="match status" value="1"/>
</dbReference>
<dbReference type="SUPFAM" id="SSF51971">
    <property type="entry name" value="Nucleotide-binding domain"/>
    <property type="match status" value="1"/>
</dbReference>
<dbReference type="KEGG" id="apol:K9D25_01280"/>
<dbReference type="Proteomes" id="UP000831684">
    <property type="component" value="Chromosome"/>
</dbReference>
<dbReference type="InterPro" id="IPR036188">
    <property type="entry name" value="FAD/NAD-bd_sf"/>
</dbReference>
<organism evidence="1 2">
    <name type="scientific">Ancylobacter polymorphus</name>
    <dbReference type="NCBI Taxonomy" id="223390"/>
    <lineage>
        <taxon>Bacteria</taxon>
        <taxon>Pseudomonadati</taxon>
        <taxon>Pseudomonadota</taxon>
        <taxon>Alphaproteobacteria</taxon>
        <taxon>Hyphomicrobiales</taxon>
        <taxon>Xanthobacteraceae</taxon>
        <taxon>Ancylobacter</taxon>
    </lineage>
</organism>
<dbReference type="Gene3D" id="3.30.9.10">
    <property type="entry name" value="D-Amino Acid Oxidase, subunit A, domain 2"/>
    <property type="match status" value="1"/>
</dbReference>
<evidence type="ECO:0000313" key="2">
    <source>
        <dbReference type="Proteomes" id="UP000831684"/>
    </source>
</evidence>
<protein>
    <recommendedName>
        <fullName evidence="3">FAD dependent oxidoreductase domain-containing protein</fullName>
    </recommendedName>
</protein>
<evidence type="ECO:0008006" key="3">
    <source>
        <dbReference type="Google" id="ProtNLM"/>
    </source>
</evidence>
<proteinExistence type="predicted"/>
<name>A0A9E7CVP3_9HYPH</name>
<accession>A0A9E7CVP3</accession>
<dbReference type="AlphaFoldDB" id="A0A9E7CVP3"/>